<dbReference type="AlphaFoldDB" id="A0A7W9FQY0"/>
<dbReference type="InterPro" id="IPR023210">
    <property type="entry name" value="NADP_OxRdtase_dom"/>
</dbReference>
<evidence type="ECO:0000259" key="1">
    <source>
        <dbReference type="Pfam" id="PF00248"/>
    </source>
</evidence>
<dbReference type="EMBL" id="JACHOO010000015">
    <property type="protein sequence ID" value="MBB5755204.1"/>
    <property type="molecule type" value="Genomic_DNA"/>
</dbReference>
<comment type="caution">
    <text evidence="2">The sequence shown here is derived from an EMBL/GenBank/DDBJ whole genome shotgun (WGS) entry which is preliminary data.</text>
</comment>
<sequence length="276" mass="30481">MPVTMRTMLLPAGEMIPLLGQGTCGMGEHRGAHSAEIAALRTGFDLDMTLIDTAETYGDGGAEEVVGEAIAGQRDRVFIVSKVHPHHASRLSVLTSCDRSLKRLRTDRIDLYLLHWRGNVALSETIEAFETLKATGKIRYWGVSNFSIDDLKDLAAVPMGKSVQINQVAYNLMSRGIERDLLPWCRERGLPIMAHSPMERGQLARDGRLARMADRYGVSRARLALAWILSQEGVLAIPKAAAAEHVRDNRAALELRLAPADMVELDRCFTPQVGNR</sequence>
<dbReference type="CDD" id="cd19138">
    <property type="entry name" value="AKR_YeaE"/>
    <property type="match status" value="1"/>
</dbReference>
<dbReference type="InterPro" id="IPR036812">
    <property type="entry name" value="NAD(P)_OxRdtase_dom_sf"/>
</dbReference>
<accession>A0A7W9FQY0</accession>
<dbReference type="PRINTS" id="PR00069">
    <property type="entry name" value="ALDKETRDTASE"/>
</dbReference>
<proteinExistence type="predicted"/>
<dbReference type="InterPro" id="IPR020471">
    <property type="entry name" value="AKR"/>
</dbReference>
<dbReference type="PANTHER" id="PTHR43638">
    <property type="entry name" value="OXIDOREDUCTASE, ALDO/KETO REDUCTASE FAMILY PROTEIN"/>
    <property type="match status" value="1"/>
</dbReference>
<evidence type="ECO:0000313" key="2">
    <source>
        <dbReference type="EMBL" id="MBB5755204.1"/>
    </source>
</evidence>
<evidence type="ECO:0000313" key="3">
    <source>
        <dbReference type="Proteomes" id="UP000523821"/>
    </source>
</evidence>
<dbReference type="RefSeq" id="WP_183858634.1">
    <property type="nucleotide sequence ID" value="NZ_JACHOO010000015.1"/>
</dbReference>
<gene>
    <name evidence="2" type="ORF">GGQ63_004305</name>
</gene>
<name>A0A7W9FQY0_9HYPH</name>
<reference evidence="2 3" key="1">
    <citation type="submission" date="2020-08" db="EMBL/GenBank/DDBJ databases">
        <title>Genomic Encyclopedia of Type Strains, Phase IV (KMG-IV): sequencing the most valuable type-strain genomes for metagenomic binning, comparative biology and taxonomic classification.</title>
        <authorList>
            <person name="Goeker M."/>
        </authorList>
    </citation>
    <scope>NUCLEOTIDE SEQUENCE [LARGE SCALE GENOMIC DNA]</scope>
    <source>
        <strain evidence="2 3">DSM 16268</strain>
    </source>
</reference>
<dbReference type="GO" id="GO:0016491">
    <property type="term" value="F:oxidoreductase activity"/>
    <property type="evidence" value="ECO:0007669"/>
    <property type="project" value="InterPro"/>
</dbReference>
<dbReference type="SUPFAM" id="SSF51430">
    <property type="entry name" value="NAD(P)-linked oxidoreductase"/>
    <property type="match status" value="1"/>
</dbReference>
<dbReference type="Proteomes" id="UP000523821">
    <property type="component" value="Unassembled WGS sequence"/>
</dbReference>
<dbReference type="Pfam" id="PF00248">
    <property type="entry name" value="Aldo_ket_red"/>
    <property type="match status" value="1"/>
</dbReference>
<dbReference type="PANTHER" id="PTHR43638:SF3">
    <property type="entry name" value="ALDEHYDE REDUCTASE"/>
    <property type="match status" value="1"/>
</dbReference>
<protein>
    <submittedName>
        <fullName evidence="2">Diketogulonate reductase-like aldo/keto reductase</fullName>
    </submittedName>
</protein>
<keyword evidence="3" id="KW-1185">Reference proteome</keyword>
<organism evidence="2 3">
    <name type="scientific">Prosthecomicrobium pneumaticum</name>
    <dbReference type="NCBI Taxonomy" id="81895"/>
    <lineage>
        <taxon>Bacteria</taxon>
        <taxon>Pseudomonadati</taxon>
        <taxon>Pseudomonadota</taxon>
        <taxon>Alphaproteobacteria</taxon>
        <taxon>Hyphomicrobiales</taxon>
        <taxon>Kaistiaceae</taxon>
        <taxon>Prosthecomicrobium</taxon>
    </lineage>
</organism>
<feature type="domain" description="NADP-dependent oxidoreductase" evidence="1">
    <location>
        <begin position="19"/>
        <end position="268"/>
    </location>
</feature>
<dbReference type="Gene3D" id="3.20.20.100">
    <property type="entry name" value="NADP-dependent oxidoreductase domain"/>
    <property type="match status" value="1"/>
</dbReference>